<dbReference type="SUPFAM" id="SSF51658">
    <property type="entry name" value="Xylose isomerase-like"/>
    <property type="match status" value="1"/>
</dbReference>
<protein>
    <submittedName>
        <fullName evidence="2">Sugar phosphate isomerase/epimerase</fullName>
    </submittedName>
</protein>
<dbReference type="Pfam" id="PF01261">
    <property type="entry name" value="AP_endonuc_2"/>
    <property type="match status" value="1"/>
</dbReference>
<gene>
    <name evidence="2" type="ORF">FHU10_4711</name>
</gene>
<dbReference type="InterPro" id="IPR013022">
    <property type="entry name" value="Xyl_isomerase-like_TIM-brl"/>
</dbReference>
<dbReference type="EMBL" id="VISQ01000001">
    <property type="protein sequence ID" value="TVZ72048.1"/>
    <property type="molecule type" value="Genomic_DNA"/>
</dbReference>
<evidence type="ECO:0000259" key="1">
    <source>
        <dbReference type="Pfam" id="PF01261"/>
    </source>
</evidence>
<evidence type="ECO:0000313" key="2">
    <source>
        <dbReference type="EMBL" id="TVZ72048.1"/>
    </source>
</evidence>
<accession>A0A542BPB6</accession>
<comment type="caution">
    <text evidence="2">The sequence shown here is derived from an EMBL/GenBank/DDBJ whole genome shotgun (WGS) entry which is preliminary data.</text>
</comment>
<reference evidence="2" key="1">
    <citation type="submission" date="2019-06" db="EMBL/GenBank/DDBJ databases">
        <authorList>
            <person name="Deangelis K."/>
            <person name="Huntemann M."/>
            <person name="Clum A."/>
            <person name="Pillay M."/>
            <person name="Palaniappan K."/>
            <person name="Varghese N."/>
            <person name="Mikhailova N."/>
            <person name="Stamatis D."/>
            <person name="Reddy T."/>
            <person name="Daum C."/>
            <person name="Shapiro N."/>
            <person name="Ivanova N."/>
            <person name="Kyrpides N."/>
            <person name="Woyke T."/>
        </authorList>
    </citation>
    <scope>NUCLEOTIDE SEQUENCE [LARGE SCALE GENOMIC DNA]</scope>
    <source>
        <strain evidence="2">128R</strain>
    </source>
</reference>
<feature type="domain" description="Xylose isomerase-like TIM barrel" evidence="1">
    <location>
        <begin position="31"/>
        <end position="264"/>
    </location>
</feature>
<organism evidence="2">
    <name type="scientific">Serratia fonticola</name>
    <dbReference type="NCBI Taxonomy" id="47917"/>
    <lineage>
        <taxon>Bacteria</taxon>
        <taxon>Pseudomonadati</taxon>
        <taxon>Pseudomonadota</taxon>
        <taxon>Gammaproteobacteria</taxon>
        <taxon>Enterobacterales</taxon>
        <taxon>Yersiniaceae</taxon>
        <taxon>Serratia</taxon>
    </lineage>
</organism>
<name>A0A542BPB6_SERFO</name>
<dbReference type="InterPro" id="IPR036237">
    <property type="entry name" value="Xyl_isomerase-like_sf"/>
</dbReference>
<keyword evidence="2" id="KW-0413">Isomerase</keyword>
<dbReference type="AlphaFoldDB" id="A0A542BPB6"/>
<proteinExistence type="predicted"/>
<dbReference type="Gene3D" id="3.20.20.150">
    <property type="entry name" value="Divalent-metal-dependent TIM barrel enzymes"/>
    <property type="match status" value="1"/>
</dbReference>
<dbReference type="PANTHER" id="PTHR12110">
    <property type="entry name" value="HYDROXYPYRUVATE ISOMERASE"/>
    <property type="match status" value="1"/>
</dbReference>
<dbReference type="GO" id="GO:0016853">
    <property type="term" value="F:isomerase activity"/>
    <property type="evidence" value="ECO:0007669"/>
    <property type="project" value="UniProtKB-KW"/>
</dbReference>
<sequence>MNFIASYFTVSGDVFPFGPTEISPFSLEHRLEAIKEAGYNGFGLVYEDLIYNTDLYGIKKLKEIIKKQNFKYLEFEFLTGWFDKGESRRTSDLMRYNFLTLANELEATMIKVAPKIDESPEVLNKSEITEEFYKLAEEAGKYGTEIMLEIMPFSNINNIQDAKDIVVNANSKHGGLLLDIWHLSRGKIPYQKIKEIPLEYIKGVELNDLERYPISPLWRDTINRRLLPGDGVANIDEFIRVLFEHGYNGPFGIEVISESFRKLSLHDMATKSYHAAMKCVKKNQEAG</sequence>
<dbReference type="OrthoDB" id="9780241at2"/>
<dbReference type="PANTHER" id="PTHR12110:SF48">
    <property type="entry name" value="BLL3656 PROTEIN"/>
    <property type="match status" value="1"/>
</dbReference>
<dbReference type="InterPro" id="IPR050312">
    <property type="entry name" value="IolE/XylAMocC-like"/>
</dbReference>
<reference evidence="2" key="2">
    <citation type="submission" date="2019-08" db="EMBL/GenBank/DDBJ databases">
        <title>Investigation of anaerobic lignin degradation for improved lignocellulosic biofuels.</title>
        <authorList>
            <person name="Deangelis K.PhD."/>
        </authorList>
    </citation>
    <scope>NUCLEOTIDE SEQUENCE [LARGE SCALE GENOMIC DNA]</scope>
    <source>
        <strain evidence="2">128R</strain>
    </source>
</reference>